<evidence type="ECO:0000313" key="6">
    <source>
        <dbReference type="EMBL" id="KAF2239709.1"/>
    </source>
</evidence>
<dbReference type="Pfam" id="PF24674">
    <property type="entry name" value="MACPF_SNTX"/>
    <property type="match status" value="1"/>
</dbReference>
<dbReference type="OrthoDB" id="8954335at2759"/>
<feature type="domain" description="DUF8206" evidence="5">
    <location>
        <begin position="928"/>
        <end position="1011"/>
    </location>
</feature>
<evidence type="ECO:0000313" key="7">
    <source>
        <dbReference type="Proteomes" id="UP000800092"/>
    </source>
</evidence>
<dbReference type="Proteomes" id="UP000800092">
    <property type="component" value="Unassembled WGS sequence"/>
</dbReference>
<feature type="domain" description="DUF7656" evidence="4">
    <location>
        <begin position="385"/>
        <end position="483"/>
    </location>
</feature>
<name>A0A6A6HPC3_VIRVR</name>
<reference evidence="6" key="1">
    <citation type="journal article" date="2020" name="Stud. Mycol.">
        <title>101 Dothideomycetes genomes: a test case for predicting lifestyles and emergence of pathogens.</title>
        <authorList>
            <person name="Haridas S."/>
            <person name="Albert R."/>
            <person name="Binder M."/>
            <person name="Bloem J."/>
            <person name="Labutti K."/>
            <person name="Salamov A."/>
            <person name="Andreopoulos B."/>
            <person name="Baker S."/>
            <person name="Barry K."/>
            <person name="Bills G."/>
            <person name="Bluhm B."/>
            <person name="Cannon C."/>
            <person name="Castanera R."/>
            <person name="Culley D."/>
            <person name="Daum C."/>
            <person name="Ezra D."/>
            <person name="Gonzalez J."/>
            <person name="Henrissat B."/>
            <person name="Kuo A."/>
            <person name="Liang C."/>
            <person name="Lipzen A."/>
            <person name="Lutzoni F."/>
            <person name="Magnuson J."/>
            <person name="Mondo S."/>
            <person name="Nolan M."/>
            <person name="Ohm R."/>
            <person name="Pangilinan J."/>
            <person name="Park H.-J."/>
            <person name="Ramirez L."/>
            <person name="Alfaro M."/>
            <person name="Sun H."/>
            <person name="Tritt A."/>
            <person name="Yoshinaga Y."/>
            <person name="Zwiers L.-H."/>
            <person name="Turgeon B."/>
            <person name="Goodwin S."/>
            <person name="Spatafora J."/>
            <person name="Crous P."/>
            <person name="Grigoriev I."/>
        </authorList>
    </citation>
    <scope>NUCLEOTIDE SEQUENCE</scope>
    <source>
        <strain evidence="6">Tuck. ex Michener</strain>
    </source>
</reference>
<feature type="region of interest" description="Disordered" evidence="2">
    <location>
        <begin position="1189"/>
        <end position="1209"/>
    </location>
</feature>
<dbReference type="InterPro" id="IPR056072">
    <property type="entry name" value="SNTX_MACPF/CDC-like_dom"/>
</dbReference>
<evidence type="ECO:0000256" key="1">
    <source>
        <dbReference type="SAM" id="Coils"/>
    </source>
</evidence>
<feature type="coiled-coil region" evidence="1">
    <location>
        <begin position="885"/>
        <end position="922"/>
    </location>
</feature>
<dbReference type="InterPro" id="IPR027417">
    <property type="entry name" value="P-loop_NTPase"/>
</dbReference>
<keyword evidence="7" id="KW-1185">Reference proteome</keyword>
<keyword evidence="1" id="KW-0175">Coiled coil</keyword>
<dbReference type="SUPFAM" id="SSF52540">
    <property type="entry name" value="P-loop containing nucleoside triphosphate hydrolases"/>
    <property type="match status" value="1"/>
</dbReference>
<evidence type="ECO:0000256" key="2">
    <source>
        <dbReference type="SAM" id="MobiDB-lite"/>
    </source>
</evidence>
<organism evidence="6 7">
    <name type="scientific">Viridothelium virens</name>
    <name type="common">Speckled blister lichen</name>
    <name type="synonym">Trypethelium virens</name>
    <dbReference type="NCBI Taxonomy" id="1048519"/>
    <lineage>
        <taxon>Eukaryota</taxon>
        <taxon>Fungi</taxon>
        <taxon>Dikarya</taxon>
        <taxon>Ascomycota</taxon>
        <taxon>Pezizomycotina</taxon>
        <taxon>Dothideomycetes</taxon>
        <taxon>Dothideomycetes incertae sedis</taxon>
        <taxon>Trypetheliales</taxon>
        <taxon>Trypetheliaceae</taxon>
        <taxon>Viridothelium</taxon>
    </lineage>
</organism>
<dbReference type="PANTHER" id="PTHR32046:SF11">
    <property type="entry name" value="IMMUNE-ASSOCIATED NUCLEOTIDE-BINDING PROTEIN 10-LIKE"/>
    <property type="match status" value="1"/>
</dbReference>
<dbReference type="EMBL" id="ML991772">
    <property type="protein sequence ID" value="KAF2239709.1"/>
    <property type="molecule type" value="Genomic_DNA"/>
</dbReference>
<feature type="compositionally biased region" description="Acidic residues" evidence="2">
    <location>
        <begin position="1195"/>
        <end position="1205"/>
    </location>
</feature>
<evidence type="ECO:0008006" key="8">
    <source>
        <dbReference type="Google" id="ProtNLM"/>
    </source>
</evidence>
<dbReference type="Pfam" id="PF26633">
    <property type="entry name" value="DUF8206"/>
    <property type="match status" value="1"/>
</dbReference>
<evidence type="ECO:0000259" key="3">
    <source>
        <dbReference type="Pfam" id="PF24674"/>
    </source>
</evidence>
<evidence type="ECO:0000259" key="4">
    <source>
        <dbReference type="Pfam" id="PF24676"/>
    </source>
</evidence>
<sequence>MSVNRSITRPALGETANLGTLYDARTDSFLQLALFNGRLPPTAITKIDNHESDVNYISHDSYKAKLSSLDIDAKLGASFMAGLVTVGGSGKYLSAQRDTNLVAQRSLIYNRKTVNERLEFQTQDVKDNICWEALDTGGATHVVSEIVWGSRNIITVKQTLSHKDDAKAVNGALDVRMASLKRTAEGNGSHSDTDQSFDESVEFTLFGDVLADDGVVPTDMASAKVFLQNVPKYIKQANDGKGKHLVYKLMPLSLLPMTLNRKTSIPRIVEGLESESFEKFVQAFDELASVRQELNDYKFCLQQHSDYVSQGHIRAVGNKLSDVKSLEVGLRGDYARKLDAIHAGSAPKAELWQLLAQFRDSLCEIHKLLDIVSGNVKENIRFLNEFVAKGAKYIGFNGDSLELELATKPNVDIHVLHFSGSTRADSEIWKETLAVLHQIMNGVGGPPLVILKDNDAFDEPIVAPYMELIRNTQVIIQDVLRDWKSKRVARCSEENIEWGRPKPLRRIAIKISCPKPECSPSADDEWICYRCKGLVEYGHIDDFLYCDCGRGDYKYWEFRCSNIHHGLGFHDYDHSSLLQRFKALEPFEELNILILGATGVGKSTWINAFVNYLTFRTLPDALRAEKLCWIIPFAFSTYHERDDGEFENMKFSFGFNGASNNEAVAQNVGIVEHDGTDGQSATQCTTVHRVQIGKRLVRLIDTPGIGDTRGPSQDGKNMADILKVLSTYEKLHGILVLLKPNEQKLTNLFRFCIQELLKHLHRDAAQNIAFGFTNTRGTSYKPGDSFDPRRQLLKPYKDVDIGLRTRNVFCFDSESFRYLAAQKQLDKSLGHFEETKSSWKHSVKEAKRLLDYFQSLSPHDVNSTVNLYETRRQVLLMTEPMAEIAETMRNTINVNADRIDELKQKRMTKKDLEKKLKRQICNVSAVAIDQPRTTCADENCIAYENSGTIGMDGKPTLMTVYKSMCHNPCYLGGIDVEQVGVAGLRNCWAMNGSSTCRRCHHPWNIHLHIKHEYKRGTSEINDPTIAALLKNNASEQEIKEAMIEATRKFVEELKVELQTIQLAATQFSIFLIRNAIAPINDATLKYFDDQIEEERGKIKVGGSRDKHDRLLERRRQHEQEIAIFTGHMERGEHDELLSQGEVKIKLQELYSLKYYGDQLRRVKEVVDDGTGEIHREKAYIVGAKAHWSKTNYGEGPDDEDSDDEEQKGLLNAFTNYAKRAWKSKSKGR</sequence>
<proteinExistence type="predicted"/>
<protein>
    <recommendedName>
        <fullName evidence="8">G domain-containing protein</fullName>
    </recommendedName>
</protein>
<dbReference type="InterPro" id="IPR056073">
    <property type="entry name" value="DUF7656"/>
</dbReference>
<dbReference type="AlphaFoldDB" id="A0A6A6HPC3"/>
<evidence type="ECO:0000259" key="5">
    <source>
        <dbReference type="Pfam" id="PF26633"/>
    </source>
</evidence>
<feature type="domain" description="SNTX MACPF/CDC-like" evidence="3">
    <location>
        <begin position="7"/>
        <end position="255"/>
    </location>
</feature>
<accession>A0A6A6HPC3</accession>
<dbReference type="Gene3D" id="3.40.50.300">
    <property type="entry name" value="P-loop containing nucleotide triphosphate hydrolases"/>
    <property type="match status" value="1"/>
</dbReference>
<dbReference type="Pfam" id="PF24676">
    <property type="entry name" value="DUF7656"/>
    <property type="match status" value="1"/>
</dbReference>
<dbReference type="InterPro" id="IPR058519">
    <property type="entry name" value="DUF8206"/>
</dbReference>
<gene>
    <name evidence="6" type="ORF">EV356DRAFT_513990</name>
</gene>
<dbReference type="PANTHER" id="PTHR32046">
    <property type="entry name" value="G DOMAIN-CONTAINING PROTEIN"/>
    <property type="match status" value="1"/>
</dbReference>